<comment type="caution">
    <text evidence="4">The sequence shown here is derived from an EMBL/GenBank/DDBJ whole genome shotgun (WGS) entry which is preliminary data.</text>
</comment>
<evidence type="ECO:0000313" key="4">
    <source>
        <dbReference type="EMBL" id="EJX01070.1"/>
    </source>
</evidence>
<dbReference type="GO" id="GO:0009279">
    <property type="term" value="C:cell outer membrane"/>
    <property type="evidence" value="ECO:0007669"/>
    <property type="project" value="UniProtKB-SubCell"/>
</dbReference>
<feature type="non-terminal residue" evidence="4">
    <location>
        <position position="1"/>
    </location>
</feature>
<gene>
    <name evidence="4" type="ORF">EVA_10824</name>
</gene>
<proteinExistence type="predicted"/>
<evidence type="ECO:0000256" key="3">
    <source>
        <dbReference type="ARBA" id="ARBA00023237"/>
    </source>
</evidence>
<evidence type="ECO:0000256" key="2">
    <source>
        <dbReference type="ARBA" id="ARBA00023136"/>
    </source>
</evidence>
<accession>J9GMM1</accession>
<keyword evidence="2" id="KW-0472">Membrane</keyword>
<dbReference type="AlphaFoldDB" id="J9GMM1"/>
<reference evidence="4" key="1">
    <citation type="journal article" date="2012" name="PLoS ONE">
        <title>Gene sets for utilization of primary and secondary nutrition supplies in the distal gut of endangered iberian lynx.</title>
        <authorList>
            <person name="Alcaide M."/>
            <person name="Messina E."/>
            <person name="Richter M."/>
            <person name="Bargiela R."/>
            <person name="Peplies J."/>
            <person name="Huws S.A."/>
            <person name="Newbold C.J."/>
            <person name="Golyshin P.N."/>
            <person name="Simon M.A."/>
            <person name="Lopez G."/>
            <person name="Yakimov M.M."/>
            <person name="Ferrer M."/>
        </authorList>
    </citation>
    <scope>NUCLEOTIDE SEQUENCE</scope>
</reference>
<name>J9GMM1_9ZZZZ</name>
<keyword evidence="4" id="KW-0675">Receptor</keyword>
<organism evidence="4">
    <name type="scientific">gut metagenome</name>
    <dbReference type="NCBI Taxonomy" id="749906"/>
    <lineage>
        <taxon>unclassified sequences</taxon>
        <taxon>metagenomes</taxon>
        <taxon>organismal metagenomes</taxon>
    </lineage>
</organism>
<evidence type="ECO:0000256" key="1">
    <source>
        <dbReference type="ARBA" id="ARBA00004442"/>
    </source>
</evidence>
<feature type="non-terminal residue" evidence="4">
    <location>
        <position position="344"/>
    </location>
</feature>
<dbReference type="SUPFAM" id="SSF56935">
    <property type="entry name" value="Porins"/>
    <property type="match status" value="1"/>
</dbReference>
<sequence>ALPAFSQSPVDTTLVMGNVEVVGGRFAGLSSVDGTRRLRVDENISAVTHTTSELLRQLPSVITDIEGDVVFRGSGDVGMAIDGVPYGMLEEYSGDLFIQLPALFFDRLSLASYPSVNVIPDGDAGMLDMLPRRLKAGESPLHLTLGAGWYERYNAGAMINLHPGKFHINAKYNYRREFRKRSFSKSTTTPKNRTEMVNSASARPDVHLAELSVGYDLSPNDKVYASGLYYLMDYDRYGRINNRVYNPQGKQMKYVIRNRYNDQRQDAYAVEAGWEHSFSNDARFHARFNYNNFSYDEDNDFKNEKPETGKIVAEEISEFDHDKHFYFWEAGYDRQVDNWSFSAG</sequence>
<protein>
    <submittedName>
        <fullName evidence="4">TonB-dependent receptor</fullName>
    </submittedName>
</protein>
<comment type="subcellular location">
    <subcellularLocation>
        <location evidence="1">Cell outer membrane</location>
    </subcellularLocation>
</comment>
<dbReference type="InterPro" id="IPR036942">
    <property type="entry name" value="Beta-barrel_TonB_sf"/>
</dbReference>
<keyword evidence="3" id="KW-0998">Cell outer membrane</keyword>
<dbReference type="EMBL" id="AMCI01003104">
    <property type="protein sequence ID" value="EJX01070.1"/>
    <property type="molecule type" value="Genomic_DNA"/>
</dbReference>
<dbReference type="Gene3D" id="2.40.170.20">
    <property type="entry name" value="TonB-dependent receptor, beta-barrel domain"/>
    <property type="match status" value="1"/>
</dbReference>